<keyword evidence="3" id="KW-0521">NADP</keyword>
<dbReference type="GO" id="GO:0009820">
    <property type="term" value="P:alkaloid metabolic process"/>
    <property type="evidence" value="ECO:0007669"/>
    <property type="project" value="UniProtKB-KW"/>
</dbReference>
<comment type="pathway">
    <text evidence="1">Alkaloid biosynthesis; ergot alkaloid biosynthesis.</text>
</comment>
<dbReference type="EC" id="1.3.1.100" evidence="5"/>
<dbReference type="Pfam" id="PF00724">
    <property type="entry name" value="Oxidored_FMN"/>
    <property type="match status" value="1"/>
</dbReference>
<evidence type="ECO:0000313" key="7">
    <source>
        <dbReference type="EMBL" id="KAJ5172008.1"/>
    </source>
</evidence>
<dbReference type="OrthoDB" id="276546at2759"/>
<proteinExistence type="predicted"/>
<sequence length="368" mass="40647">MTKLFEPLRVGRMELSNRIAMAPMTRLRVDDQHVPLPMVKEYYAQRASVPGTLLITEATLVSARAGGYTNIPGIWNDAQIAAWKEVTDAVHAKGSYIYMQLWALGRVAKPDYLKALGDFDLVSSSDVPVREDAQTPRALTEPEIEAYIADFAQAARNAVAAGFDGVEIHAANGYLIDQFNQDVSNTRTDRWGGSVENRSRFAIEITRAVTEAIGADRTGIRFTPFSTFESMRMADPIPQFTHLAREMARFKLAYTHLVESRIAGNADVEGSESLDFFLQAYGDASPVVIAGGYKPDSAQQATDVKYAGHDVVIGIGRPFISNPDLAFRIRANVALEPYQRDSFYIPKSPKGYIDYEFSAEFRAVQAAA</sequence>
<dbReference type="PANTHER" id="PTHR22893">
    <property type="entry name" value="NADH OXIDOREDUCTASE-RELATED"/>
    <property type="match status" value="1"/>
</dbReference>
<comment type="catalytic activity">
    <reaction evidence="4">
        <text>dihydrochanoclavine-I aldehyde + NADP(+) = chanoclavine-I aldehyde + NADPH + H(+)</text>
        <dbReference type="Rhea" id="RHEA:35947"/>
        <dbReference type="ChEBI" id="CHEBI:15378"/>
        <dbReference type="ChEBI" id="CHEBI:57783"/>
        <dbReference type="ChEBI" id="CHEBI:58349"/>
        <dbReference type="ChEBI" id="CHEBI:65032"/>
        <dbReference type="ChEBI" id="CHEBI:71487"/>
        <dbReference type="EC" id="1.3.1.100"/>
    </reaction>
</comment>
<dbReference type="FunFam" id="3.20.20.70:FF:000138">
    <property type="entry name" value="NADPH dehydrogenase 1"/>
    <property type="match status" value="1"/>
</dbReference>
<name>A0A9W9IAB1_9EURO</name>
<evidence type="ECO:0000313" key="8">
    <source>
        <dbReference type="Proteomes" id="UP001146351"/>
    </source>
</evidence>
<dbReference type="Gene3D" id="3.20.20.70">
    <property type="entry name" value="Aldolase class I"/>
    <property type="match status" value="1"/>
</dbReference>
<dbReference type="AlphaFoldDB" id="A0A9W9IAB1"/>
<dbReference type="InterPro" id="IPR045247">
    <property type="entry name" value="Oye-like"/>
</dbReference>
<dbReference type="InterPro" id="IPR001155">
    <property type="entry name" value="OxRdtase_FMN_N"/>
</dbReference>
<reference evidence="7" key="2">
    <citation type="journal article" date="2023" name="IMA Fungus">
        <title>Comparative genomic study of the Penicillium genus elucidates a diverse pangenome and 15 lateral gene transfer events.</title>
        <authorList>
            <person name="Petersen C."/>
            <person name="Sorensen T."/>
            <person name="Nielsen M.R."/>
            <person name="Sondergaard T.E."/>
            <person name="Sorensen J.L."/>
            <person name="Fitzpatrick D.A."/>
            <person name="Frisvad J.C."/>
            <person name="Nielsen K.L."/>
        </authorList>
    </citation>
    <scope>NUCLEOTIDE SEQUENCE</scope>
    <source>
        <strain evidence="7">IBT 21917</strain>
    </source>
</reference>
<evidence type="ECO:0000256" key="5">
    <source>
        <dbReference type="ARBA" id="ARBA00066635"/>
    </source>
</evidence>
<dbReference type="CDD" id="cd02933">
    <property type="entry name" value="OYE_like_FMN"/>
    <property type="match status" value="1"/>
</dbReference>
<evidence type="ECO:0000256" key="3">
    <source>
        <dbReference type="ARBA" id="ARBA00022857"/>
    </source>
</evidence>
<protein>
    <recommendedName>
        <fullName evidence="5">chanoclavine-I aldehyde reductase</fullName>
        <ecNumber evidence="5">1.3.1.100</ecNumber>
    </recommendedName>
</protein>
<keyword evidence="8" id="KW-1185">Reference proteome</keyword>
<organism evidence="7 8">
    <name type="scientific">Penicillium capsulatum</name>
    <dbReference type="NCBI Taxonomy" id="69766"/>
    <lineage>
        <taxon>Eukaryota</taxon>
        <taxon>Fungi</taxon>
        <taxon>Dikarya</taxon>
        <taxon>Ascomycota</taxon>
        <taxon>Pezizomycotina</taxon>
        <taxon>Eurotiomycetes</taxon>
        <taxon>Eurotiomycetidae</taxon>
        <taxon>Eurotiales</taxon>
        <taxon>Aspergillaceae</taxon>
        <taxon>Penicillium</taxon>
    </lineage>
</organism>
<evidence type="ECO:0000259" key="6">
    <source>
        <dbReference type="Pfam" id="PF00724"/>
    </source>
</evidence>
<dbReference type="EMBL" id="JAPQKO010000003">
    <property type="protein sequence ID" value="KAJ5172008.1"/>
    <property type="molecule type" value="Genomic_DNA"/>
</dbReference>
<reference evidence="7" key="1">
    <citation type="submission" date="2022-11" db="EMBL/GenBank/DDBJ databases">
        <authorList>
            <person name="Petersen C."/>
        </authorList>
    </citation>
    <scope>NUCLEOTIDE SEQUENCE</scope>
    <source>
        <strain evidence="7">IBT 21917</strain>
    </source>
</reference>
<dbReference type="InterPro" id="IPR013785">
    <property type="entry name" value="Aldolase_TIM"/>
</dbReference>
<dbReference type="GO" id="GO:0010181">
    <property type="term" value="F:FMN binding"/>
    <property type="evidence" value="ECO:0007669"/>
    <property type="project" value="InterPro"/>
</dbReference>
<dbReference type="GO" id="GO:0003959">
    <property type="term" value="F:NADPH dehydrogenase activity"/>
    <property type="evidence" value="ECO:0007669"/>
    <property type="project" value="TreeGrafter"/>
</dbReference>
<dbReference type="SUPFAM" id="SSF51395">
    <property type="entry name" value="FMN-linked oxidoreductases"/>
    <property type="match status" value="1"/>
</dbReference>
<keyword evidence="2" id="KW-0017">Alkaloid metabolism</keyword>
<evidence type="ECO:0000256" key="4">
    <source>
        <dbReference type="ARBA" id="ARBA00051276"/>
    </source>
</evidence>
<comment type="caution">
    <text evidence="7">The sequence shown here is derived from an EMBL/GenBank/DDBJ whole genome shotgun (WGS) entry which is preliminary data.</text>
</comment>
<feature type="domain" description="NADH:flavin oxidoreductase/NADH oxidase N-terminal" evidence="6">
    <location>
        <begin position="3"/>
        <end position="335"/>
    </location>
</feature>
<evidence type="ECO:0000256" key="2">
    <source>
        <dbReference type="ARBA" id="ARBA00022589"/>
    </source>
</evidence>
<accession>A0A9W9IAB1</accession>
<dbReference type="PANTHER" id="PTHR22893:SF91">
    <property type="entry name" value="NADPH DEHYDROGENASE 2-RELATED"/>
    <property type="match status" value="1"/>
</dbReference>
<evidence type="ECO:0000256" key="1">
    <source>
        <dbReference type="ARBA" id="ARBA00005107"/>
    </source>
</evidence>
<gene>
    <name evidence="7" type="ORF">N7492_004601</name>
</gene>
<dbReference type="Proteomes" id="UP001146351">
    <property type="component" value="Unassembled WGS sequence"/>
</dbReference>